<dbReference type="GO" id="GO:0016491">
    <property type="term" value="F:oxidoreductase activity"/>
    <property type="evidence" value="ECO:0007669"/>
    <property type="project" value="InterPro"/>
</dbReference>
<proteinExistence type="predicted"/>
<dbReference type="OrthoDB" id="146853at2157"/>
<evidence type="ECO:0000313" key="1">
    <source>
        <dbReference type="EMBL" id="OQD58102.1"/>
    </source>
</evidence>
<protein>
    <submittedName>
        <fullName evidence="1">FwdC-like protein</fullName>
    </submittedName>
</protein>
<name>A0A1V6N0F6_METAZ</name>
<keyword evidence="2" id="KW-1185">Reference proteome</keyword>
<dbReference type="RefSeq" id="WP_080461079.1">
    <property type="nucleotide sequence ID" value="NZ_JXMW01000029.1"/>
</dbReference>
<dbReference type="EMBL" id="JXMW01000029">
    <property type="protein sequence ID" value="OQD58102.1"/>
    <property type="molecule type" value="Genomic_DNA"/>
</dbReference>
<dbReference type="Gene3D" id="2.160.20.60">
    <property type="entry name" value="Glutamate synthase, alpha subunit, C-terminal domain"/>
    <property type="match status" value="1"/>
</dbReference>
<dbReference type="Proteomes" id="UP000191661">
    <property type="component" value="Unassembled WGS sequence"/>
</dbReference>
<dbReference type="InterPro" id="IPR036485">
    <property type="entry name" value="Glu_synth_asu_C_sf"/>
</dbReference>
<organism evidence="1 2">
    <name type="scientific">Methanobrevibacter arboriphilus JCM 13429 = DSM 1125</name>
    <dbReference type="NCBI Taxonomy" id="1300164"/>
    <lineage>
        <taxon>Archaea</taxon>
        <taxon>Methanobacteriati</taxon>
        <taxon>Methanobacteriota</taxon>
        <taxon>Methanomada group</taxon>
        <taxon>Methanobacteria</taxon>
        <taxon>Methanobacteriales</taxon>
        <taxon>Methanobacteriaceae</taxon>
        <taxon>Methanobrevibacter</taxon>
    </lineage>
</organism>
<dbReference type="PANTHER" id="PTHR39673:SF8">
    <property type="entry name" value="GLUTAMATE SYNTHASE ALPHA SUBUNIT C-TERMINAL DOMAIN-CONTAINING PROTEIN"/>
    <property type="match status" value="1"/>
</dbReference>
<gene>
    <name evidence="1" type="ORF">MBBAR_29c00530</name>
</gene>
<accession>A0A1V6N0F6</accession>
<dbReference type="SUPFAM" id="SSF69336">
    <property type="entry name" value="Alpha subunit of glutamate synthase, C-terminal domain"/>
    <property type="match status" value="2"/>
</dbReference>
<evidence type="ECO:0000313" key="2">
    <source>
        <dbReference type="Proteomes" id="UP000191661"/>
    </source>
</evidence>
<comment type="caution">
    <text evidence="1">The sequence shown here is derived from an EMBL/GenBank/DDBJ whole genome shotgun (WGS) entry which is preliminary data.</text>
</comment>
<dbReference type="PANTHER" id="PTHR39673">
    <property type="entry name" value="TUNGSTEN FORMYLMETHANOFURAN DEHYDROGENASE, SUBUNIT C (FWDC)"/>
    <property type="match status" value="1"/>
</dbReference>
<dbReference type="AlphaFoldDB" id="A0A1V6N0F6"/>
<sequence>MFGRFKKKEKISDENMIELDIEEPVDCLCDFTYNFYWNHKGEKMGLTDKIPNNDYTFQDLVEHLKKGNSIKINGDVGHRLCSSMGVDLVYFGGTGSAISVGNVFINGNVASRMGISIRKGNIYVNGKIKDPIGNLVEIESDIKGYRKFISVTELLMDEPKNIKLIGANISGKKLEISDGLIRDTLGARLDKNFEIILAGDADLSTGILMKNGIVRINGNAGNNTAALLNGGTVIINGNCDDFTAVEMKKGIVIVNGDAGKFLGPKKVSGKIYCKKGSPIHPIKKQKLDIEDKKILQEYKFNPNGFFKFD</sequence>
<reference evidence="1 2" key="1">
    <citation type="submission" date="2014-12" db="EMBL/GenBank/DDBJ databases">
        <title>Genome sequence of Methanobrevibacter arboriphilicus DH1, DSM1125.</title>
        <authorList>
            <person name="Poehlein A."/>
            <person name="Thauer R.K."/>
            <person name="Seedorf H."/>
            <person name="Daniel R."/>
        </authorList>
    </citation>
    <scope>NUCLEOTIDE SEQUENCE [LARGE SCALE GENOMIC DNA]</scope>
    <source>
        <strain evidence="1 2">DH1</strain>
    </source>
</reference>